<sequence length="367" mass="40099">MDPWSGYQNMPPDQVNWADLAQRWMAMRSAQEGPDHLRGNEHSNGYGNSPFGRENGPPGQYGRNGAYEGYGREVVPPVHHPGPPDHNFGRGSERNHHDYGRNDTNPSDDWSNSGPSRPIFPSGAQAKNNDGNDFHDGYRGQWGGAPPPPFMDPLHKSSGDYHRPPAPPFNQYRHPEIPPGPPNRNWGAPPGGPPPPSGPSQHGPPPPVGPIPPVRPPPHALPPPGLPPHPGGPPPPGPPWYSQQYFPPPFSSAGPNTAPPQQPVPSQSTPAAAPFFTMDATARKKLPAWILEGLEKAEREKLKQLEKEERMRMAEEERAKRRALAGKGKFDSSSEDEDEGQADDERSRSKSRQSNAPEEDDGEPVFS</sequence>
<feature type="compositionally biased region" description="Acidic residues" evidence="1">
    <location>
        <begin position="333"/>
        <end position="342"/>
    </location>
</feature>
<proteinExistence type="predicted"/>
<evidence type="ECO:0000313" key="2">
    <source>
        <dbReference type="EMBL" id="VDM67135.1"/>
    </source>
</evidence>
<feature type="compositionally biased region" description="Polar residues" evidence="1">
    <location>
        <begin position="102"/>
        <end position="115"/>
    </location>
</feature>
<feature type="region of interest" description="Disordered" evidence="1">
    <location>
        <begin position="294"/>
        <end position="367"/>
    </location>
</feature>
<accession>A0A3P7K725</accession>
<keyword evidence="3" id="KW-1185">Reference proteome</keyword>
<dbReference type="Proteomes" id="UP000270094">
    <property type="component" value="Unassembled WGS sequence"/>
</dbReference>
<gene>
    <name evidence="2" type="ORF">SVUK_LOCUS2133</name>
</gene>
<dbReference type="EMBL" id="UYYB01004691">
    <property type="protein sequence ID" value="VDM67135.1"/>
    <property type="molecule type" value="Genomic_DNA"/>
</dbReference>
<evidence type="ECO:0000313" key="3">
    <source>
        <dbReference type="Proteomes" id="UP000270094"/>
    </source>
</evidence>
<feature type="non-terminal residue" evidence="2">
    <location>
        <position position="367"/>
    </location>
</feature>
<feature type="compositionally biased region" description="Low complexity" evidence="1">
    <location>
        <begin position="264"/>
        <end position="274"/>
    </location>
</feature>
<feature type="compositionally biased region" description="Basic and acidic residues" evidence="1">
    <location>
        <begin position="294"/>
        <end position="319"/>
    </location>
</feature>
<feature type="compositionally biased region" description="Basic and acidic residues" evidence="1">
    <location>
        <begin position="87"/>
        <end position="101"/>
    </location>
</feature>
<feature type="compositionally biased region" description="Basic and acidic residues" evidence="1">
    <location>
        <begin position="153"/>
        <end position="163"/>
    </location>
</feature>
<evidence type="ECO:0000256" key="1">
    <source>
        <dbReference type="SAM" id="MobiDB-lite"/>
    </source>
</evidence>
<dbReference type="OrthoDB" id="10065820at2759"/>
<feature type="region of interest" description="Disordered" evidence="1">
    <location>
        <begin position="26"/>
        <end position="276"/>
    </location>
</feature>
<dbReference type="Pfam" id="PF15996">
    <property type="entry name" value="PNISR"/>
    <property type="match status" value="1"/>
</dbReference>
<protein>
    <submittedName>
        <fullName evidence="2">Uncharacterized protein</fullName>
    </submittedName>
</protein>
<organism evidence="2 3">
    <name type="scientific">Strongylus vulgaris</name>
    <name type="common">Blood worm</name>
    <dbReference type="NCBI Taxonomy" id="40348"/>
    <lineage>
        <taxon>Eukaryota</taxon>
        <taxon>Metazoa</taxon>
        <taxon>Ecdysozoa</taxon>
        <taxon>Nematoda</taxon>
        <taxon>Chromadorea</taxon>
        <taxon>Rhabditida</taxon>
        <taxon>Rhabditina</taxon>
        <taxon>Rhabditomorpha</taxon>
        <taxon>Strongyloidea</taxon>
        <taxon>Strongylidae</taxon>
        <taxon>Strongylus</taxon>
    </lineage>
</organism>
<feature type="compositionally biased region" description="Pro residues" evidence="1">
    <location>
        <begin position="190"/>
        <end position="239"/>
    </location>
</feature>
<feature type="compositionally biased region" description="Acidic residues" evidence="1">
    <location>
        <begin position="357"/>
        <end position="367"/>
    </location>
</feature>
<dbReference type="PANTHER" id="PTHR31518">
    <property type="entry name" value="ARGININE/SERINE-RICH PROTEIN PNISR"/>
    <property type="match status" value="1"/>
</dbReference>
<name>A0A3P7K725_STRVU</name>
<dbReference type="InterPro" id="IPR031937">
    <property type="entry name" value="PNISR"/>
</dbReference>
<reference evidence="2 3" key="1">
    <citation type="submission" date="2018-11" db="EMBL/GenBank/DDBJ databases">
        <authorList>
            <consortium name="Pathogen Informatics"/>
        </authorList>
    </citation>
    <scope>NUCLEOTIDE SEQUENCE [LARGE SCALE GENOMIC DNA]</scope>
</reference>
<dbReference type="AlphaFoldDB" id="A0A3P7K725"/>